<reference evidence="2" key="1">
    <citation type="submission" date="2020-08" db="EMBL/GenBank/DDBJ databases">
        <title>Multicomponent nature underlies the extraordinary mechanical properties of spider dragline silk.</title>
        <authorList>
            <person name="Kono N."/>
            <person name="Nakamura H."/>
            <person name="Mori M."/>
            <person name="Yoshida Y."/>
            <person name="Ohtoshi R."/>
            <person name="Malay A.D."/>
            <person name="Moran D.A.P."/>
            <person name="Tomita M."/>
            <person name="Numata K."/>
            <person name="Arakawa K."/>
        </authorList>
    </citation>
    <scope>NUCLEOTIDE SEQUENCE</scope>
</reference>
<comment type="caution">
    <text evidence="2">The sequence shown here is derived from an EMBL/GenBank/DDBJ whole genome shotgun (WGS) entry which is preliminary data.</text>
</comment>
<proteinExistence type="predicted"/>
<evidence type="ECO:0000313" key="3">
    <source>
        <dbReference type="Proteomes" id="UP000887013"/>
    </source>
</evidence>
<gene>
    <name evidence="2" type="ORF">NPIL_201161</name>
</gene>
<evidence type="ECO:0000313" key="2">
    <source>
        <dbReference type="EMBL" id="GFT13182.1"/>
    </source>
</evidence>
<dbReference type="EMBL" id="BMAW01057835">
    <property type="protein sequence ID" value="GFT13182.1"/>
    <property type="molecule type" value="Genomic_DNA"/>
</dbReference>
<dbReference type="AlphaFoldDB" id="A0A8X6NH84"/>
<organism evidence="2 3">
    <name type="scientific">Nephila pilipes</name>
    <name type="common">Giant wood spider</name>
    <name type="synonym">Nephila maculata</name>
    <dbReference type="NCBI Taxonomy" id="299642"/>
    <lineage>
        <taxon>Eukaryota</taxon>
        <taxon>Metazoa</taxon>
        <taxon>Ecdysozoa</taxon>
        <taxon>Arthropoda</taxon>
        <taxon>Chelicerata</taxon>
        <taxon>Arachnida</taxon>
        <taxon>Araneae</taxon>
        <taxon>Araneomorphae</taxon>
        <taxon>Entelegynae</taxon>
        <taxon>Araneoidea</taxon>
        <taxon>Nephilidae</taxon>
        <taxon>Nephila</taxon>
    </lineage>
</organism>
<name>A0A8X6NH84_NEPPI</name>
<feature type="region of interest" description="Disordered" evidence="1">
    <location>
        <begin position="49"/>
        <end position="73"/>
    </location>
</feature>
<feature type="compositionally biased region" description="Polar residues" evidence="1">
    <location>
        <begin position="49"/>
        <end position="63"/>
    </location>
</feature>
<protein>
    <submittedName>
        <fullName evidence="2">Uncharacterized protein</fullName>
    </submittedName>
</protein>
<sequence length="90" mass="10117">MNHLSFSQQVLYLKIKPIFGTNANENPVPPIYPHLLPFPFHPQIPLSNPASHLQTSNVGQSENETQKHLRKQSSSKLLVVYRSSGIFLAP</sequence>
<dbReference type="Proteomes" id="UP000887013">
    <property type="component" value="Unassembled WGS sequence"/>
</dbReference>
<accession>A0A8X6NH84</accession>
<evidence type="ECO:0000256" key="1">
    <source>
        <dbReference type="SAM" id="MobiDB-lite"/>
    </source>
</evidence>
<keyword evidence="3" id="KW-1185">Reference proteome</keyword>